<accession>A0A834AV25</accession>
<dbReference type="GO" id="GO:0006355">
    <property type="term" value="P:regulation of DNA-templated transcription"/>
    <property type="evidence" value="ECO:0007669"/>
    <property type="project" value="InterPro"/>
</dbReference>
<dbReference type="Proteomes" id="UP000664940">
    <property type="component" value="Unassembled WGS sequence"/>
</dbReference>
<dbReference type="EMBL" id="JABVXQ010000003">
    <property type="protein sequence ID" value="KAF6121227.1"/>
    <property type="molecule type" value="Genomic_DNA"/>
</dbReference>
<evidence type="ECO:0000259" key="1">
    <source>
        <dbReference type="Pfam" id="PF21549"/>
    </source>
</evidence>
<sequence length="224" mass="25243">MTASDSEHAQKPVSPLGEACAFGKHTRRKLELKRKQMDMKMNSLQERKGCVYQEVNEPQDDDYLYCEKCQNFFLNSCAVHGPPTFVKDTAVDKGHPHRSALTLPPGLRIGPSGIPEAGLGVWNEAADLPVGLHFGPYEGHITEDDKAAKSRYSWLIAKGRNCYEYVDGKDRSWANWMRGYLGKKYSICPQNIKLIARHNLGTGKDLEEPRFTRDTGLHFNLSSM</sequence>
<protein>
    <submittedName>
        <fullName evidence="2">PR/SET domain 9</fullName>
    </submittedName>
</protein>
<dbReference type="InterPro" id="IPR046341">
    <property type="entry name" value="SET_dom_sf"/>
</dbReference>
<reference evidence="2 3" key="1">
    <citation type="journal article" date="2020" name="Nature">
        <title>Six reference-quality genomes reveal evolution of bat adaptations.</title>
        <authorList>
            <person name="Jebb D."/>
            <person name="Huang Z."/>
            <person name="Pippel M."/>
            <person name="Hughes G.M."/>
            <person name="Lavrichenko K."/>
            <person name="Devanna P."/>
            <person name="Winkler S."/>
            <person name="Jermiin L.S."/>
            <person name="Skirmuntt E.C."/>
            <person name="Katzourakis A."/>
            <person name="Burkitt-Gray L."/>
            <person name="Ray D.A."/>
            <person name="Sullivan K.A.M."/>
            <person name="Roscito J.G."/>
            <person name="Kirilenko B.M."/>
            <person name="Davalos L.M."/>
            <person name="Corthals A.P."/>
            <person name="Power M.L."/>
            <person name="Jones G."/>
            <person name="Ransome R.D."/>
            <person name="Dechmann D.K.N."/>
            <person name="Locatelli A.G."/>
            <person name="Puechmaille S.J."/>
            <person name="Fedrigo O."/>
            <person name="Jarvis E.D."/>
            <person name="Hiller M."/>
            <person name="Vernes S.C."/>
            <person name="Myers E.W."/>
            <person name="Teeling E.C."/>
        </authorList>
    </citation>
    <scope>NUCLEOTIDE SEQUENCE [LARGE SCALE GENOMIC DNA]</scope>
    <source>
        <strain evidence="2">Bat1K_MPI-CBG_1</strain>
    </source>
</reference>
<dbReference type="AlphaFoldDB" id="A0A834AV25"/>
<dbReference type="Pfam" id="PF21549">
    <property type="entry name" value="PRDM2_PR"/>
    <property type="match status" value="1"/>
</dbReference>
<feature type="domain" description="SET" evidence="1">
    <location>
        <begin position="109"/>
        <end position="178"/>
    </location>
</feature>
<evidence type="ECO:0000313" key="2">
    <source>
        <dbReference type="EMBL" id="KAF6121227.1"/>
    </source>
</evidence>
<dbReference type="InterPro" id="IPR001214">
    <property type="entry name" value="SET_dom"/>
</dbReference>
<dbReference type="Pfam" id="PF09514">
    <property type="entry name" value="SSXRD"/>
    <property type="match status" value="1"/>
</dbReference>
<dbReference type="GO" id="GO:0005634">
    <property type="term" value="C:nucleus"/>
    <property type="evidence" value="ECO:0007669"/>
    <property type="project" value="InterPro"/>
</dbReference>
<name>A0A834AV25_9CHIR</name>
<dbReference type="InterPro" id="IPR019041">
    <property type="entry name" value="SSXRD_motif"/>
</dbReference>
<comment type="caution">
    <text evidence="2">The sequence shown here is derived from an EMBL/GenBank/DDBJ whole genome shotgun (WGS) entry which is preliminary data.</text>
</comment>
<evidence type="ECO:0000313" key="3">
    <source>
        <dbReference type="Proteomes" id="UP000664940"/>
    </source>
</evidence>
<gene>
    <name evidence="2" type="ORF">HJG60_015505</name>
</gene>
<organism evidence="2 3">
    <name type="scientific">Phyllostomus discolor</name>
    <name type="common">pale spear-nosed bat</name>
    <dbReference type="NCBI Taxonomy" id="89673"/>
    <lineage>
        <taxon>Eukaryota</taxon>
        <taxon>Metazoa</taxon>
        <taxon>Chordata</taxon>
        <taxon>Craniata</taxon>
        <taxon>Vertebrata</taxon>
        <taxon>Euteleostomi</taxon>
        <taxon>Mammalia</taxon>
        <taxon>Eutheria</taxon>
        <taxon>Laurasiatheria</taxon>
        <taxon>Chiroptera</taxon>
        <taxon>Yangochiroptera</taxon>
        <taxon>Phyllostomidae</taxon>
        <taxon>Phyllostominae</taxon>
        <taxon>Phyllostomus</taxon>
    </lineage>
</organism>
<proteinExistence type="predicted"/>
<dbReference type="Gene3D" id="2.170.270.10">
    <property type="entry name" value="SET domain"/>
    <property type="match status" value="1"/>
</dbReference>